<dbReference type="GO" id="GO:0004047">
    <property type="term" value="F:aminomethyltransferase activity"/>
    <property type="evidence" value="ECO:0007669"/>
    <property type="project" value="UniProtKB-UniRule"/>
</dbReference>
<evidence type="ECO:0000313" key="15">
    <source>
        <dbReference type="EMBL" id="MCS4157155.1"/>
    </source>
</evidence>
<dbReference type="AlphaFoldDB" id="A0A840DFM3"/>
<evidence type="ECO:0000313" key="13">
    <source>
        <dbReference type="EMBL" id="MCS3950657.1"/>
    </source>
</evidence>
<evidence type="ECO:0000256" key="2">
    <source>
        <dbReference type="ARBA" id="ARBA00012616"/>
    </source>
</evidence>
<dbReference type="InterPro" id="IPR013977">
    <property type="entry name" value="GcvT_C"/>
</dbReference>
<evidence type="ECO:0000259" key="10">
    <source>
        <dbReference type="Pfam" id="PF08669"/>
    </source>
</evidence>
<evidence type="ECO:0000313" key="14">
    <source>
        <dbReference type="EMBL" id="MCS4035906.1"/>
    </source>
</evidence>
<dbReference type="Proteomes" id="UP001155010">
    <property type="component" value="Unassembled WGS sequence"/>
</dbReference>
<comment type="similarity">
    <text evidence="1 7">Belongs to the GcvT family.</text>
</comment>
<evidence type="ECO:0000256" key="1">
    <source>
        <dbReference type="ARBA" id="ARBA00008609"/>
    </source>
</evidence>
<dbReference type="EMBL" id="JANUBB010000002">
    <property type="protein sequence ID" value="MCS3950657.1"/>
    <property type="molecule type" value="Genomic_DNA"/>
</dbReference>
<dbReference type="InterPro" id="IPR028896">
    <property type="entry name" value="GcvT/YgfZ/DmdA"/>
</dbReference>
<evidence type="ECO:0000256" key="5">
    <source>
        <dbReference type="ARBA" id="ARBA00031395"/>
    </source>
</evidence>
<dbReference type="Proteomes" id="UP001155110">
    <property type="component" value="Unassembled WGS sequence"/>
</dbReference>
<evidence type="ECO:0000256" key="6">
    <source>
        <dbReference type="ARBA" id="ARBA00047665"/>
    </source>
</evidence>
<evidence type="ECO:0000313" key="16">
    <source>
        <dbReference type="Proteomes" id="UP001155057"/>
    </source>
</evidence>
<evidence type="ECO:0000256" key="7">
    <source>
        <dbReference type="HAMAP-Rule" id="MF_00259"/>
    </source>
</evidence>
<evidence type="ECO:0000256" key="8">
    <source>
        <dbReference type="PIRSR" id="PIRSR006487-1"/>
    </source>
</evidence>
<dbReference type="Proteomes" id="UP001155057">
    <property type="component" value="Unassembled WGS sequence"/>
</dbReference>
<dbReference type="EMBL" id="JANUBF010000005">
    <property type="protein sequence ID" value="MCS4035906.1"/>
    <property type="molecule type" value="Genomic_DNA"/>
</dbReference>
<evidence type="ECO:0000256" key="4">
    <source>
        <dbReference type="ARBA" id="ARBA00022679"/>
    </source>
</evidence>
<evidence type="ECO:0000259" key="9">
    <source>
        <dbReference type="Pfam" id="PF01571"/>
    </source>
</evidence>
<dbReference type="GO" id="GO:0019464">
    <property type="term" value="P:glycine decarboxylation via glycine cleavage system"/>
    <property type="evidence" value="ECO:0007669"/>
    <property type="project" value="UniProtKB-UniRule"/>
</dbReference>
<dbReference type="EMBL" id="JANTYZ010000005">
    <property type="protein sequence ID" value="MCS3865527.1"/>
    <property type="molecule type" value="Genomic_DNA"/>
</dbReference>
<comment type="subunit">
    <text evidence="7">The glycine cleavage system is composed of four proteins: P, T, L and H.</text>
</comment>
<comment type="function">
    <text evidence="7">The glycine cleavage system catalyzes the degradation of glycine.</text>
</comment>
<dbReference type="SUPFAM" id="SSF103025">
    <property type="entry name" value="Folate-binding domain"/>
    <property type="match status" value="1"/>
</dbReference>
<dbReference type="Gene3D" id="2.40.30.110">
    <property type="entry name" value="Aminomethyltransferase beta-barrel domains"/>
    <property type="match status" value="1"/>
</dbReference>
<dbReference type="Pfam" id="PF01571">
    <property type="entry name" value="GCV_T"/>
    <property type="match status" value="1"/>
</dbReference>
<feature type="domain" description="GCVT N-terminal" evidence="9">
    <location>
        <begin position="13"/>
        <end position="272"/>
    </location>
</feature>
<dbReference type="EMBL" id="JANUAE010000002">
    <property type="protein sequence ID" value="MCS3709163.1"/>
    <property type="molecule type" value="Genomic_DNA"/>
</dbReference>
<evidence type="ECO:0000313" key="12">
    <source>
        <dbReference type="EMBL" id="MCS3865527.1"/>
    </source>
</evidence>
<dbReference type="Proteomes" id="UP001155034">
    <property type="component" value="Unassembled WGS sequence"/>
</dbReference>
<dbReference type="NCBIfam" id="TIGR00528">
    <property type="entry name" value="gcvT"/>
    <property type="match status" value="1"/>
</dbReference>
<dbReference type="FunFam" id="4.10.1250.10:FF:000001">
    <property type="entry name" value="Aminomethyltransferase"/>
    <property type="match status" value="1"/>
</dbReference>
<proteinExistence type="inferred from homology"/>
<dbReference type="InterPro" id="IPR006223">
    <property type="entry name" value="GcvT"/>
</dbReference>
<dbReference type="InterPro" id="IPR022903">
    <property type="entry name" value="GcvT_bac"/>
</dbReference>
<dbReference type="HAMAP" id="MF_00259">
    <property type="entry name" value="GcvT"/>
    <property type="match status" value="1"/>
</dbReference>
<comment type="catalytic activity">
    <reaction evidence="6 7">
        <text>N(6)-[(R)-S(8)-aminomethyldihydrolipoyl]-L-lysyl-[protein] + (6S)-5,6,7,8-tetrahydrofolate = N(6)-[(R)-dihydrolipoyl]-L-lysyl-[protein] + (6R)-5,10-methylene-5,6,7,8-tetrahydrofolate + NH4(+)</text>
        <dbReference type="Rhea" id="RHEA:16945"/>
        <dbReference type="Rhea" id="RHEA-COMP:10475"/>
        <dbReference type="Rhea" id="RHEA-COMP:10492"/>
        <dbReference type="ChEBI" id="CHEBI:15636"/>
        <dbReference type="ChEBI" id="CHEBI:28938"/>
        <dbReference type="ChEBI" id="CHEBI:57453"/>
        <dbReference type="ChEBI" id="CHEBI:83100"/>
        <dbReference type="ChEBI" id="CHEBI:83143"/>
        <dbReference type="EC" id="2.1.2.10"/>
    </reaction>
</comment>
<dbReference type="PIRSF" id="PIRSF006487">
    <property type="entry name" value="GcvT"/>
    <property type="match status" value="1"/>
</dbReference>
<dbReference type="PANTHER" id="PTHR43757:SF2">
    <property type="entry name" value="AMINOMETHYLTRANSFERASE, MITOCHONDRIAL"/>
    <property type="match status" value="1"/>
</dbReference>
<evidence type="ECO:0000256" key="3">
    <source>
        <dbReference type="ARBA" id="ARBA00022576"/>
    </source>
</evidence>
<dbReference type="GeneID" id="83728535"/>
<name>A0A840DFM3_9BACT</name>
<dbReference type="GO" id="GO:0008483">
    <property type="term" value="F:transaminase activity"/>
    <property type="evidence" value="ECO:0007669"/>
    <property type="project" value="UniProtKB-KW"/>
</dbReference>
<feature type="binding site" evidence="8">
    <location>
        <position position="205"/>
    </location>
    <ligand>
        <name>substrate</name>
    </ligand>
</feature>
<keyword evidence="3 7" id="KW-0032">Aminotransferase</keyword>
<dbReference type="FunFam" id="3.30.70.1400:FF:000001">
    <property type="entry name" value="Aminomethyltransferase"/>
    <property type="match status" value="1"/>
</dbReference>
<dbReference type="SUPFAM" id="SSF101790">
    <property type="entry name" value="Aminomethyltransferase beta-barrel domain"/>
    <property type="match status" value="1"/>
</dbReference>
<dbReference type="GO" id="GO:0005960">
    <property type="term" value="C:glycine cleavage complex"/>
    <property type="evidence" value="ECO:0007669"/>
    <property type="project" value="InterPro"/>
</dbReference>
<dbReference type="Gene3D" id="3.30.1360.120">
    <property type="entry name" value="Probable tRNA modification gtpase trme, domain 1"/>
    <property type="match status" value="1"/>
</dbReference>
<dbReference type="Gene3D" id="4.10.1250.10">
    <property type="entry name" value="Aminomethyltransferase fragment"/>
    <property type="match status" value="1"/>
</dbReference>
<dbReference type="RefSeq" id="WP_011404363.1">
    <property type="nucleotide sequence ID" value="NZ_CALTRY010000022.1"/>
</dbReference>
<dbReference type="InterPro" id="IPR027266">
    <property type="entry name" value="TrmE/GcvT-like"/>
</dbReference>
<protein>
    <recommendedName>
        <fullName evidence="2 7">Aminomethyltransferase</fullName>
        <ecNumber evidence="2 7">2.1.2.10</ecNumber>
    </recommendedName>
    <alternativeName>
        <fullName evidence="5 7">Glycine cleavage system T protein</fullName>
    </alternativeName>
</protein>
<dbReference type="EC" id="2.1.2.10" evidence="2 7"/>
<reference evidence="11" key="1">
    <citation type="submission" date="2022-08" db="EMBL/GenBank/DDBJ databases">
        <title>Genomic Encyclopedia of Type Strains, Phase V (KMG-V): Genome sequencing to study the core and pangenomes of soil and plant-associated prokaryotes.</title>
        <authorList>
            <person name="Whitman W."/>
        </authorList>
    </citation>
    <scope>NUCLEOTIDE SEQUENCE</scope>
    <source>
        <strain evidence="12">SP2016B</strain>
        <strain evidence="13">SP2017</strain>
        <strain evidence="15">SP3002</strain>
        <strain evidence="14">SP3012</strain>
        <strain evidence="11">SP3049</strain>
    </source>
</reference>
<gene>
    <name evidence="7" type="primary">gcvT</name>
    <name evidence="11" type="ORF">GGP61_000758</name>
    <name evidence="12" type="ORF">GGP82_002085</name>
    <name evidence="13" type="ORF">GGP83_000591</name>
    <name evidence="15" type="ORF">GGP99_001109</name>
    <name evidence="14" type="ORF">GGQ01_000957</name>
</gene>
<dbReference type="InterPro" id="IPR029043">
    <property type="entry name" value="GcvT/YgfZ_C"/>
</dbReference>
<dbReference type="EMBL" id="JANTZM010000004">
    <property type="protein sequence ID" value="MCS4157155.1"/>
    <property type="molecule type" value="Genomic_DNA"/>
</dbReference>
<comment type="caution">
    <text evidence="11">The sequence shown here is derived from an EMBL/GenBank/DDBJ whole genome shotgun (WGS) entry which is preliminary data.</text>
</comment>
<dbReference type="NCBIfam" id="NF001567">
    <property type="entry name" value="PRK00389.1"/>
    <property type="match status" value="1"/>
</dbReference>
<dbReference type="Pfam" id="PF08669">
    <property type="entry name" value="GCV_T_C"/>
    <property type="match status" value="1"/>
</dbReference>
<dbReference type="Proteomes" id="UP001155040">
    <property type="component" value="Unassembled WGS sequence"/>
</dbReference>
<feature type="domain" description="Aminomethyltransferase C-terminal" evidence="10">
    <location>
        <begin position="291"/>
        <end position="370"/>
    </location>
</feature>
<evidence type="ECO:0000313" key="11">
    <source>
        <dbReference type="EMBL" id="MCS3709163.1"/>
    </source>
</evidence>
<dbReference type="InterPro" id="IPR006222">
    <property type="entry name" value="GCVT_N"/>
</dbReference>
<sequence>MADSAPSLHTTPLHDAHEERGARMMAFGGFEMPVQYDSIIDEHLAVRNDAGLFDVSHMGEVLIQGDQALALVQHLVTNDAETLYDGRAMYTVMCTPDGGIIDDGIVYRRAEDEYLMVLNAANRERDLTWMHDHNPMGATLRDISADTALLALQGPKALDIAQPFLDDDLDDLSFYHFWERTGGAFLDCETALISRTGYTGEPGLELYVPADRARDVWTTLLEAGADRGLKPAGLGARDTLRLEAGLCLHGNDITEDITPYEARLGWLVKLDKGDFIGREALRQIHEHGPERKLVGFVATERGIPRHDDILQSAGGDAIGVVTSGTQSPLLDAGIGLGYVPNEPAYTEPGRALQVASRRRTFDVEVTEPPFHEDT</sequence>
<dbReference type="PANTHER" id="PTHR43757">
    <property type="entry name" value="AMINOMETHYLTRANSFERASE"/>
    <property type="match status" value="1"/>
</dbReference>
<dbReference type="Gene3D" id="3.30.70.1400">
    <property type="entry name" value="Aminomethyltransferase beta-barrel domains"/>
    <property type="match status" value="1"/>
</dbReference>
<accession>A0A840DFM3</accession>
<organism evidence="11 16">
    <name type="scientific">Salinibacter ruber</name>
    <dbReference type="NCBI Taxonomy" id="146919"/>
    <lineage>
        <taxon>Bacteria</taxon>
        <taxon>Pseudomonadati</taxon>
        <taxon>Rhodothermota</taxon>
        <taxon>Rhodothermia</taxon>
        <taxon>Rhodothermales</taxon>
        <taxon>Salinibacteraceae</taxon>
        <taxon>Salinibacter</taxon>
    </lineage>
</organism>
<dbReference type="OMA" id="MPVQYPA"/>
<keyword evidence="4 7" id="KW-0808">Transferase</keyword>